<dbReference type="InterPro" id="IPR006442">
    <property type="entry name" value="Antitoxin_Phd/YefM"/>
</dbReference>
<dbReference type="NCBIfam" id="TIGR01552">
    <property type="entry name" value="phd_fam"/>
    <property type="match status" value="1"/>
</dbReference>
<protein>
    <recommendedName>
        <fullName evidence="2">Antitoxin</fullName>
    </recommendedName>
</protein>
<dbReference type="EMBL" id="JABCUS010000025">
    <property type="protein sequence ID" value="NMX04203.1"/>
    <property type="molecule type" value="Genomic_DNA"/>
</dbReference>
<reference evidence="5 6" key="1">
    <citation type="submission" date="2020-04" db="EMBL/GenBank/DDBJ databases">
        <title>Antimicrobial susceptibility and clonality of vaginal-derived multi-drug resistant Mobiluncus isolates in China.</title>
        <authorList>
            <person name="Zhang X."/>
        </authorList>
    </citation>
    <scope>NUCLEOTIDE SEQUENCE [LARGE SCALE GENOMIC DNA]</scope>
    <source>
        <strain evidence="4 5">12</strain>
        <strain evidence="3 6">13</strain>
    </source>
</reference>
<dbReference type="Pfam" id="PF02604">
    <property type="entry name" value="PhdYeFM_antitox"/>
    <property type="match status" value="1"/>
</dbReference>
<evidence type="ECO:0000256" key="1">
    <source>
        <dbReference type="ARBA" id="ARBA00009981"/>
    </source>
</evidence>
<evidence type="ECO:0000313" key="5">
    <source>
        <dbReference type="Proteomes" id="UP000575397"/>
    </source>
</evidence>
<dbReference type="EMBL" id="JABCUR010000016">
    <property type="protein sequence ID" value="NMW66082.1"/>
    <property type="molecule type" value="Genomic_DNA"/>
</dbReference>
<evidence type="ECO:0000313" key="6">
    <source>
        <dbReference type="Proteomes" id="UP000578252"/>
    </source>
</evidence>
<name>A0A7Y0U3F6_9ACTO</name>
<evidence type="ECO:0000313" key="3">
    <source>
        <dbReference type="EMBL" id="NMW66082.1"/>
    </source>
</evidence>
<dbReference type="Proteomes" id="UP000575397">
    <property type="component" value="Unassembled WGS sequence"/>
</dbReference>
<dbReference type="InterPro" id="IPR036165">
    <property type="entry name" value="YefM-like_sf"/>
</dbReference>
<dbReference type="RefSeq" id="WP_004015487.1">
    <property type="nucleotide sequence ID" value="NZ_JABCUQ010000045.1"/>
</dbReference>
<comment type="similarity">
    <text evidence="1 2">Belongs to the phD/YefM antitoxin family.</text>
</comment>
<organism evidence="3 6">
    <name type="scientific">Mobiluncus mulieris</name>
    <dbReference type="NCBI Taxonomy" id="2052"/>
    <lineage>
        <taxon>Bacteria</taxon>
        <taxon>Bacillati</taxon>
        <taxon>Actinomycetota</taxon>
        <taxon>Actinomycetes</taxon>
        <taxon>Actinomycetales</taxon>
        <taxon>Actinomycetaceae</taxon>
        <taxon>Mobiluncus</taxon>
    </lineage>
</organism>
<dbReference type="Gene3D" id="3.40.1620.10">
    <property type="entry name" value="YefM-like domain"/>
    <property type="match status" value="1"/>
</dbReference>
<gene>
    <name evidence="4" type="ORF">HHJ77_09840</name>
    <name evidence="3" type="ORF">HHJ78_11380</name>
</gene>
<sequence>MGVLGAEISTRELRSNLADVIGEARHAGHRFVVTRNGKPAAAVVSIADLQALEDFEMAEDVAAYRQAKREDDGQRVTLEELKSSLD</sequence>
<evidence type="ECO:0000256" key="2">
    <source>
        <dbReference type="RuleBase" id="RU362080"/>
    </source>
</evidence>
<comment type="caution">
    <text evidence="3">The sequence shown here is derived from an EMBL/GenBank/DDBJ whole genome shotgun (WGS) entry which is preliminary data.</text>
</comment>
<accession>A0A7Y0U3F6</accession>
<dbReference type="Proteomes" id="UP000578252">
    <property type="component" value="Unassembled WGS sequence"/>
</dbReference>
<evidence type="ECO:0000313" key="4">
    <source>
        <dbReference type="EMBL" id="NMX04203.1"/>
    </source>
</evidence>
<comment type="function">
    <text evidence="2">Antitoxin component of a type II toxin-antitoxin (TA) system.</text>
</comment>
<proteinExistence type="inferred from homology"/>
<dbReference type="AlphaFoldDB" id="A0A7Y0U3F6"/>
<dbReference type="SUPFAM" id="SSF143120">
    <property type="entry name" value="YefM-like"/>
    <property type="match status" value="1"/>
</dbReference>